<dbReference type="EMBL" id="JARBHB010000001">
    <property type="protein sequence ID" value="KAJ8896904.1"/>
    <property type="molecule type" value="Genomic_DNA"/>
</dbReference>
<dbReference type="Proteomes" id="UP001159363">
    <property type="component" value="Chromosome 1"/>
</dbReference>
<feature type="region of interest" description="Disordered" evidence="1">
    <location>
        <begin position="243"/>
        <end position="265"/>
    </location>
</feature>
<proteinExistence type="predicted"/>
<dbReference type="PANTHER" id="PTHR21608:SF7">
    <property type="entry name" value="KINESIN-LIKE PROTEIN CG14535"/>
    <property type="match status" value="1"/>
</dbReference>
<evidence type="ECO:0000313" key="4">
    <source>
        <dbReference type="Proteomes" id="UP001159363"/>
    </source>
</evidence>
<feature type="region of interest" description="Disordered" evidence="1">
    <location>
        <begin position="331"/>
        <end position="357"/>
    </location>
</feature>
<dbReference type="Pfam" id="PF13843">
    <property type="entry name" value="DDE_Tnp_1_7"/>
    <property type="match status" value="1"/>
</dbReference>
<keyword evidence="4" id="KW-1185">Reference proteome</keyword>
<dbReference type="InterPro" id="IPR029526">
    <property type="entry name" value="PGBD"/>
</dbReference>
<dbReference type="InterPro" id="IPR027640">
    <property type="entry name" value="Kinesin-like_fam"/>
</dbReference>
<accession>A0ABQ9IL26</accession>
<evidence type="ECO:0000256" key="1">
    <source>
        <dbReference type="SAM" id="MobiDB-lite"/>
    </source>
</evidence>
<feature type="domain" description="PiggyBac transposable element-derived protein" evidence="2">
    <location>
        <begin position="1"/>
        <end position="92"/>
    </location>
</feature>
<dbReference type="PANTHER" id="PTHR21608">
    <property type="entry name" value="KINESIN-LIKE PROTEIN CG14535"/>
    <property type="match status" value="1"/>
</dbReference>
<evidence type="ECO:0000313" key="3">
    <source>
        <dbReference type="EMBL" id="KAJ8896904.1"/>
    </source>
</evidence>
<protein>
    <recommendedName>
        <fullName evidence="2">PiggyBac transposable element-derived protein domain-containing protein</fullName>
    </recommendedName>
</protein>
<comment type="caution">
    <text evidence="3">The sequence shown here is derived from an EMBL/GenBank/DDBJ whole genome shotgun (WGS) entry which is preliminary data.</text>
</comment>
<sequence>MEVYVGNQSDEPYKVSNSPTDAVKRLVQGIEGSGRNIACDNLFCRVPPATELLKKNLTIVGTMQKNKREIPRMLRSNSTESSNQNELLSLEEAHGTTVIYRIRLFVEDANDNAVNNPSEKDSQEPTEDIHVHIRRGVCYGKPSPRCVSSCSLNYGEWLIIRYVEVSSARCQLSPVAAGLVCLVAVRCKPYSSDSSRRSSMGRGLESALALGLVHLFRSTCVDTQLLHHAHLRASDAEVVRGLADHRPRPRSSQEASDLGGPQPAPGSLHRCPRMFAFDAVFTDHDSQVGCPELQPVPYQGRLTPCRPFTLEKIETPITWCKFPLKDAAQHSPGEQWEVGNEDGPPGNRPPPPLETESIVNIGNSRLPCLNSQYICTALKELACEATMSPVAAMFALSQKSCDPYVPYTEHFLRAYKNLFQYCKTPFAPLPQVFSRTKGAAVAERLDCSHPTKANRVQSPAWSLPDFRKWESCWTMPLVGGISRFSRESPFSSALAFRHCLISPSSALETSLINAVVFTPKLLENNRDLTCTAWLSSQADVCSNSLTDAIHAVINGTDGCLFCFGAPAAGSGTGVPGDPAAILDSGLSALSSRSRDRHLGFHHVVAKSLQQKRLRNAIESSVDDTPGVPDGSAVVMSEGARTLDEDVFIERNIAPADELLSNIFVLGVGTEMPELQK</sequence>
<name>A0ABQ9IL26_9NEOP</name>
<reference evidence="3 4" key="1">
    <citation type="submission" date="2023-02" db="EMBL/GenBank/DDBJ databases">
        <title>LHISI_Scaffold_Assembly.</title>
        <authorList>
            <person name="Stuart O.P."/>
            <person name="Cleave R."/>
            <person name="Magrath M.J.L."/>
            <person name="Mikheyev A.S."/>
        </authorList>
    </citation>
    <scope>NUCLEOTIDE SEQUENCE [LARGE SCALE GENOMIC DNA]</scope>
    <source>
        <strain evidence="3">Daus_M_001</strain>
        <tissue evidence="3">Leg muscle</tissue>
    </source>
</reference>
<gene>
    <name evidence="3" type="ORF">PR048_002250</name>
</gene>
<organism evidence="3 4">
    <name type="scientific">Dryococelus australis</name>
    <dbReference type="NCBI Taxonomy" id="614101"/>
    <lineage>
        <taxon>Eukaryota</taxon>
        <taxon>Metazoa</taxon>
        <taxon>Ecdysozoa</taxon>
        <taxon>Arthropoda</taxon>
        <taxon>Hexapoda</taxon>
        <taxon>Insecta</taxon>
        <taxon>Pterygota</taxon>
        <taxon>Neoptera</taxon>
        <taxon>Polyneoptera</taxon>
        <taxon>Phasmatodea</taxon>
        <taxon>Verophasmatodea</taxon>
        <taxon>Anareolatae</taxon>
        <taxon>Phasmatidae</taxon>
        <taxon>Eurycanthinae</taxon>
        <taxon>Dryococelus</taxon>
    </lineage>
</organism>
<evidence type="ECO:0000259" key="2">
    <source>
        <dbReference type="Pfam" id="PF13843"/>
    </source>
</evidence>